<evidence type="ECO:0000256" key="3">
    <source>
        <dbReference type="ARBA" id="ARBA00022692"/>
    </source>
</evidence>
<keyword evidence="8" id="KW-0961">Cell wall biogenesis/degradation</keyword>
<dbReference type="PANTHER" id="PTHR31361:SF1">
    <property type="entry name" value="BETA-GLUCAN SYNTHESIS-ASSOCIATED PROTEIN KRE6-RELATED"/>
    <property type="match status" value="1"/>
</dbReference>
<dbReference type="GO" id="GO:0015926">
    <property type="term" value="F:glucosidase activity"/>
    <property type="evidence" value="ECO:0007669"/>
    <property type="project" value="TreeGrafter"/>
</dbReference>
<evidence type="ECO:0000256" key="1">
    <source>
        <dbReference type="ARBA" id="ARBA00004606"/>
    </source>
</evidence>
<proteinExistence type="inferred from homology"/>
<dbReference type="Pfam" id="PF03935">
    <property type="entry name" value="SKN1_KRE6_Sbg1"/>
    <property type="match status" value="2"/>
</dbReference>
<keyword evidence="7" id="KW-0325">Glycoprotein</keyword>
<name>A0A1Z5JD82_FISSO</name>
<reference evidence="11 12" key="1">
    <citation type="journal article" date="2015" name="Plant Cell">
        <title>Oil accumulation by the oleaginous diatom Fistulifera solaris as revealed by the genome and transcriptome.</title>
        <authorList>
            <person name="Tanaka T."/>
            <person name="Maeda Y."/>
            <person name="Veluchamy A."/>
            <person name="Tanaka M."/>
            <person name="Abida H."/>
            <person name="Marechal E."/>
            <person name="Bowler C."/>
            <person name="Muto M."/>
            <person name="Sunaga Y."/>
            <person name="Tanaka M."/>
            <person name="Yoshino T."/>
            <person name="Taniguchi T."/>
            <person name="Fukuda Y."/>
            <person name="Nemoto M."/>
            <person name="Matsumoto M."/>
            <person name="Wong P.S."/>
            <person name="Aburatani S."/>
            <person name="Fujibuchi W."/>
        </authorList>
    </citation>
    <scope>NUCLEOTIDE SEQUENCE [LARGE SCALE GENOMIC DNA]</scope>
    <source>
        <strain evidence="11 12">JPCC DA0580</strain>
    </source>
</reference>
<protein>
    <recommendedName>
        <fullName evidence="10">GH16 domain-containing protein</fullName>
    </recommendedName>
</protein>
<evidence type="ECO:0000313" key="11">
    <source>
        <dbReference type="EMBL" id="GAX11906.1"/>
    </source>
</evidence>
<comment type="subcellular location">
    <subcellularLocation>
        <location evidence="1">Membrane</location>
        <topology evidence="1">Single-pass type II membrane protein</topology>
    </subcellularLocation>
</comment>
<dbReference type="GO" id="GO:0006078">
    <property type="term" value="P:(1-&gt;6)-beta-D-glucan biosynthetic process"/>
    <property type="evidence" value="ECO:0007669"/>
    <property type="project" value="TreeGrafter"/>
</dbReference>
<dbReference type="InterPro" id="IPR013320">
    <property type="entry name" value="ConA-like_dom_sf"/>
</dbReference>
<feature type="transmembrane region" description="Helical" evidence="9">
    <location>
        <begin position="602"/>
        <end position="623"/>
    </location>
</feature>
<evidence type="ECO:0000256" key="5">
    <source>
        <dbReference type="ARBA" id="ARBA00022989"/>
    </source>
</evidence>
<keyword evidence="6 9" id="KW-0472">Membrane</keyword>
<evidence type="ECO:0000256" key="2">
    <source>
        <dbReference type="ARBA" id="ARBA00010962"/>
    </source>
</evidence>
<evidence type="ECO:0000259" key="10">
    <source>
        <dbReference type="PROSITE" id="PS51762"/>
    </source>
</evidence>
<evidence type="ECO:0000256" key="7">
    <source>
        <dbReference type="ARBA" id="ARBA00023180"/>
    </source>
</evidence>
<dbReference type="Proteomes" id="UP000198406">
    <property type="component" value="Unassembled WGS sequence"/>
</dbReference>
<comment type="similarity">
    <text evidence="2">Belongs to the SKN1/KRE6 family.</text>
</comment>
<keyword evidence="4" id="KW-0735">Signal-anchor</keyword>
<dbReference type="PANTHER" id="PTHR31361">
    <property type="entry name" value="BETA-GLUCAN SYNTHESIS-ASSOCIATED PROTEIN KRE6-RELATED"/>
    <property type="match status" value="1"/>
</dbReference>
<evidence type="ECO:0000256" key="8">
    <source>
        <dbReference type="ARBA" id="ARBA00023316"/>
    </source>
</evidence>
<dbReference type="InParanoid" id="A0A1Z5JD82"/>
<accession>A0A1Z5JD82</accession>
<comment type="caution">
    <text evidence="11">The sequence shown here is derived from an EMBL/GenBank/DDBJ whole genome shotgun (WGS) entry which is preliminary data.</text>
</comment>
<evidence type="ECO:0000256" key="4">
    <source>
        <dbReference type="ARBA" id="ARBA00022968"/>
    </source>
</evidence>
<feature type="domain" description="GH16" evidence="10">
    <location>
        <begin position="34"/>
        <end position="359"/>
    </location>
</feature>
<dbReference type="OrthoDB" id="412647at2759"/>
<dbReference type="GO" id="GO:0005789">
    <property type="term" value="C:endoplasmic reticulum membrane"/>
    <property type="evidence" value="ECO:0007669"/>
    <property type="project" value="TreeGrafter"/>
</dbReference>
<keyword evidence="5 9" id="KW-1133">Transmembrane helix</keyword>
<dbReference type="AlphaFoldDB" id="A0A1Z5JD82"/>
<dbReference type="GO" id="GO:0005886">
    <property type="term" value="C:plasma membrane"/>
    <property type="evidence" value="ECO:0007669"/>
    <property type="project" value="TreeGrafter"/>
</dbReference>
<dbReference type="InterPro" id="IPR005629">
    <property type="entry name" value="Skn1/Kre6/Sbg1"/>
</dbReference>
<evidence type="ECO:0000256" key="9">
    <source>
        <dbReference type="SAM" id="Phobius"/>
    </source>
</evidence>
<dbReference type="GO" id="GO:0071555">
    <property type="term" value="P:cell wall organization"/>
    <property type="evidence" value="ECO:0007669"/>
    <property type="project" value="UniProtKB-KW"/>
</dbReference>
<dbReference type="EMBL" id="BDSP01000046">
    <property type="protein sequence ID" value="GAX11906.1"/>
    <property type="molecule type" value="Genomic_DNA"/>
</dbReference>
<evidence type="ECO:0000313" key="12">
    <source>
        <dbReference type="Proteomes" id="UP000198406"/>
    </source>
</evidence>
<evidence type="ECO:0000256" key="6">
    <source>
        <dbReference type="ARBA" id="ARBA00023136"/>
    </source>
</evidence>
<sequence length="624" mass="70515">MSKGCRRSAAPSPFSLHWEAAWRYRLGRLSARASRWVDASTPVKAHTVKGMGDRLLHLIFSDEFEDEKRSFVDGHDTRWTAEDRPGIPNAAIQYYNSSFVKTRDGNLVIETARQNATWKEYDPNTGKEYSFSRVYSSGMVTTWNKFCFTSGMIEISFKLPGKALRGGLWPAFWMLGNLARPSYMESTAGIWPWSYDQCGTSAEAVEADAAQRISNCRDGKGRGSPEIDIIEAQPGDFILEYKKVAFVDKKTREYSLNRPLISSSLQVSPGIASYIRPFTPNMPLKGEWYPELYPMGGRAYAGEGISNLTDTNPRMINNFWYGQVIHKIPEVWQDGLSANWNHDERFYEEYHNVIRTEWQTGSDDGYVRFYNGDKLIYDITADMLKNRPGSPDAFPVIPFEAMYLNVSTRWGWNGCRPDDPCLSAYSMCSPEGQLTCLDCGNPNCLRCPESTGWLADLCKDIDPRRPAKFEIDYVRVYQDKSDPLHTVGCDPPEFPTKQYIQDNWEKYTFNSYIKKEPLVVVQHGGGKCFTNFDCGNFFSIDPSPDQGTEINWEESVEGRGPIRASSCVNGKCKCPPDWTGPFCQSPCIGEYASCEATSGASYPLLGVLFVISMIVGLLLAYLIW</sequence>
<dbReference type="Gene3D" id="2.10.25.10">
    <property type="entry name" value="Laminin"/>
    <property type="match status" value="1"/>
</dbReference>
<dbReference type="PROSITE" id="PS51762">
    <property type="entry name" value="GH16_2"/>
    <property type="match status" value="1"/>
</dbReference>
<dbReference type="SUPFAM" id="SSF49899">
    <property type="entry name" value="Concanavalin A-like lectins/glucanases"/>
    <property type="match status" value="2"/>
</dbReference>
<dbReference type="InterPro" id="IPR000757">
    <property type="entry name" value="Beta-glucanase-like"/>
</dbReference>
<organism evidence="11 12">
    <name type="scientific">Fistulifera solaris</name>
    <name type="common">Oleaginous diatom</name>
    <dbReference type="NCBI Taxonomy" id="1519565"/>
    <lineage>
        <taxon>Eukaryota</taxon>
        <taxon>Sar</taxon>
        <taxon>Stramenopiles</taxon>
        <taxon>Ochrophyta</taxon>
        <taxon>Bacillariophyta</taxon>
        <taxon>Bacillariophyceae</taxon>
        <taxon>Bacillariophycidae</taxon>
        <taxon>Naviculales</taxon>
        <taxon>Naviculaceae</taxon>
        <taxon>Fistulifera</taxon>
    </lineage>
</organism>
<keyword evidence="12" id="KW-1185">Reference proteome</keyword>
<gene>
    <name evidence="11" type="ORF">FisN_17Lh186</name>
</gene>
<dbReference type="Gene3D" id="2.60.120.200">
    <property type="match status" value="1"/>
</dbReference>
<keyword evidence="3 9" id="KW-0812">Transmembrane</keyword>